<dbReference type="AlphaFoldDB" id="A0A0F9S8C4"/>
<sequence>MADISITTLPFEYTEAEASPVSNRLVFTTGLLKRIKLVGDSYRDFKTLVKVLFRATTGSLQIAIDSAINSLMAEGIATGGDSATILIDSTATFLSAGLKVGAVVRNATDGSAAAIASVDSNIQITTSALSGGTDDTYQADDEYEIDLDVNPSIGTSSPDMEVSIHDEDYIYFKCNAQNDVFVIHG</sequence>
<accession>A0A0F9S8C4</accession>
<reference evidence="1" key="1">
    <citation type="journal article" date="2015" name="Nature">
        <title>Complex archaea that bridge the gap between prokaryotes and eukaryotes.</title>
        <authorList>
            <person name="Spang A."/>
            <person name="Saw J.H."/>
            <person name="Jorgensen S.L."/>
            <person name="Zaremba-Niedzwiedzka K."/>
            <person name="Martijn J."/>
            <person name="Lind A.E."/>
            <person name="van Eijk R."/>
            <person name="Schleper C."/>
            <person name="Guy L."/>
            <person name="Ettema T.J."/>
        </authorList>
    </citation>
    <scope>NUCLEOTIDE SEQUENCE</scope>
</reference>
<gene>
    <name evidence="1" type="ORF">LCGC14_0503770</name>
</gene>
<name>A0A0F9S8C4_9ZZZZ</name>
<organism evidence="1">
    <name type="scientific">marine sediment metagenome</name>
    <dbReference type="NCBI Taxonomy" id="412755"/>
    <lineage>
        <taxon>unclassified sequences</taxon>
        <taxon>metagenomes</taxon>
        <taxon>ecological metagenomes</taxon>
    </lineage>
</organism>
<evidence type="ECO:0000313" key="1">
    <source>
        <dbReference type="EMBL" id="KKN63259.1"/>
    </source>
</evidence>
<proteinExistence type="predicted"/>
<comment type="caution">
    <text evidence="1">The sequence shown here is derived from an EMBL/GenBank/DDBJ whole genome shotgun (WGS) entry which is preliminary data.</text>
</comment>
<protein>
    <submittedName>
        <fullName evidence="1">Uncharacterized protein</fullName>
    </submittedName>
</protein>
<dbReference type="EMBL" id="LAZR01000596">
    <property type="protein sequence ID" value="KKN63259.1"/>
    <property type="molecule type" value="Genomic_DNA"/>
</dbReference>